<feature type="compositionally biased region" description="Basic and acidic residues" evidence="12">
    <location>
        <begin position="1027"/>
        <end position="1036"/>
    </location>
</feature>
<dbReference type="InterPro" id="IPR011009">
    <property type="entry name" value="Kinase-like_dom_sf"/>
</dbReference>
<dbReference type="OrthoDB" id="1928777at2759"/>
<keyword evidence="6" id="KW-0418">Kinase</keyword>
<evidence type="ECO:0000256" key="10">
    <source>
        <dbReference type="ARBA" id="ARBA00048679"/>
    </source>
</evidence>
<dbReference type="CDD" id="cd14077">
    <property type="entry name" value="STKc_Kin1_2"/>
    <property type="match status" value="1"/>
</dbReference>
<feature type="region of interest" description="Disordered" evidence="12">
    <location>
        <begin position="1027"/>
        <end position="1087"/>
    </location>
</feature>
<evidence type="ECO:0000256" key="4">
    <source>
        <dbReference type="ARBA" id="ARBA00022679"/>
    </source>
</evidence>
<dbReference type="EC" id="2.7.11.1" evidence="2"/>
<keyword evidence="4" id="KW-0808">Transferase</keyword>
<dbReference type="PANTHER" id="PTHR24346">
    <property type="entry name" value="MAP/MICROTUBULE AFFINITY-REGULATING KINASE"/>
    <property type="match status" value="1"/>
</dbReference>
<evidence type="ECO:0000256" key="8">
    <source>
        <dbReference type="ARBA" id="ARBA00038181"/>
    </source>
</evidence>
<dbReference type="InterPro" id="IPR001772">
    <property type="entry name" value="KA1_dom"/>
</dbReference>
<comment type="catalytic activity">
    <reaction evidence="10">
        <text>L-seryl-[protein] + ATP = O-phospho-L-seryl-[protein] + ADP + H(+)</text>
        <dbReference type="Rhea" id="RHEA:17989"/>
        <dbReference type="Rhea" id="RHEA-COMP:9863"/>
        <dbReference type="Rhea" id="RHEA-COMP:11604"/>
        <dbReference type="ChEBI" id="CHEBI:15378"/>
        <dbReference type="ChEBI" id="CHEBI:29999"/>
        <dbReference type="ChEBI" id="CHEBI:30616"/>
        <dbReference type="ChEBI" id="CHEBI:83421"/>
        <dbReference type="ChEBI" id="CHEBI:456216"/>
        <dbReference type="EC" id="2.7.11.1"/>
    </reaction>
</comment>
<feature type="region of interest" description="Disordered" evidence="12">
    <location>
        <begin position="1"/>
        <end position="171"/>
    </location>
</feature>
<keyword evidence="3" id="KW-0723">Serine/threonine-protein kinase</keyword>
<dbReference type="PROSITE" id="PS50011">
    <property type="entry name" value="PROTEIN_KINASE_DOM"/>
    <property type="match status" value="1"/>
</dbReference>
<feature type="compositionally biased region" description="Low complexity" evidence="12">
    <location>
        <begin position="121"/>
        <end position="137"/>
    </location>
</feature>
<feature type="compositionally biased region" description="Acidic residues" evidence="12">
    <location>
        <begin position="936"/>
        <end position="946"/>
    </location>
</feature>
<evidence type="ECO:0000256" key="3">
    <source>
        <dbReference type="ARBA" id="ARBA00022527"/>
    </source>
</evidence>
<gene>
    <name evidence="15" type="ORF">FOA43_000965</name>
</gene>
<evidence type="ECO:0000256" key="12">
    <source>
        <dbReference type="SAM" id="MobiDB-lite"/>
    </source>
</evidence>
<feature type="region of interest" description="Disordered" evidence="12">
    <location>
        <begin position="912"/>
        <end position="1014"/>
    </location>
</feature>
<evidence type="ECO:0000256" key="9">
    <source>
        <dbReference type="ARBA" id="ARBA00047899"/>
    </source>
</evidence>
<feature type="compositionally biased region" description="Polar residues" evidence="12">
    <location>
        <begin position="1038"/>
        <end position="1048"/>
    </location>
</feature>
<dbReference type="GO" id="GO:0035556">
    <property type="term" value="P:intracellular signal transduction"/>
    <property type="evidence" value="ECO:0007669"/>
    <property type="project" value="TreeGrafter"/>
</dbReference>
<dbReference type="SUPFAM" id="SSF103243">
    <property type="entry name" value="KA1-like"/>
    <property type="match status" value="1"/>
</dbReference>
<evidence type="ECO:0000256" key="11">
    <source>
        <dbReference type="PROSITE-ProRule" id="PRU10141"/>
    </source>
</evidence>
<dbReference type="FunFam" id="1.10.510.10:FF:000002">
    <property type="entry name" value="Non-specific serine/threonine protein kinase"/>
    <property type="match status" value="1"/>
</dbReference>
<dbReference type="Pfam" id="PF00069">
    <property type="entry name" value="Pkinase"/>
    <property type="match status" value="1"/>
</dbReference>
<dbReference type="GeneID" id="62194366"/>
<evidence type="ECO:0000313" key="16">
    <source>
        <dbReference type="Proteomes" id="UP000662931"/>
    </source>
</evidence>
<feature type="region of interest" description="Disordered" evidence="12">
    <location>
        <begin position="605"/>
        <end position="648"/>
    </location>
</feature>
<dbReference type="EMBL" id="CP064812">
    <property type="protein sequence ID" value="QPG73653.1"/>
    <property type="molecule type" value="Genomic_DNA"/>
</dbReference>
<comment type="catalytic activity">
    <reaction evidence="9">
        <text>L-threonyl-[protein] + ATP = O-phospho-L-threonyl-[protein] + ADP + H(+)</text>
        <dbReference type="Rhea" id="RHEA:46608"/>
        <dbReference type="Rhea" id="RHEA-COMP:11060"/>
        <dbReference type="Rhea" id="RHEA-COMP:11605"/>
        <dbReference type="ChEBI" id="CHEBI:15378"/>
        <dbReference type="ChEBI" id="CHEBI:30013"/>
        <dbReference type="ChEBI" id="CHEBI:30616"/>
        <dbReference type="ChEBI" id="CHEBI:61977"/>
        <dbReference type="ChEBI" id="CHEBI:456216"/>
        <dbReference type="EC" id="2.7.11.1"/>
    </reaction>
</comment>
<evidence type="ECO:0000256" key="5">
    <source>
        <dbReference type="ARBA" id="ARBA00022741"/>
    </source>
</evidence>
<dbReference type="GO" id="GO:0005737">
    <property type="term" value="C:cytoplasm"/>
    <property type="evidence" value="ECO:0007669"/>
    <property type="project" value="TreeGrafter"/>
</dbReference>
<dbReference type="AlphaFoldDB" id="A0A875RYF5"/>
<name>A0A875RYF5_EENNA</name>
<evidence type="ECO:0000256" key="6">
    <source>
        <dbReference type="ARBA" id="ARBA00022777"/>
    </source>
</evidence>
<protein>
    <recommendedName>
        <fullName evidence="2">non-specific serine/threonine protein kinase</fullName>
        <ecNumber evidence="2">2.7.11.1</ecNumber>
    </recommendedName>
</protein>
<feature type="compositionally biased region" description="Low complexity" evidence="12">
    <location>
        <begin position="979"/>
        <end position="1003"/>
    </location>
</feature>
<dbReference type="PROSITE" id="PS00108">
    <property type="entry name" value="PROTEIN_KINASE_ST"/>
    <property type="match status" value="1"/>
</dbReference>
<dbReference type="GO" id="GO:0004674">
    <property type="term" value="F:protein serine/threonine kinase activity"/>
    <property type="evidence" value="ECO:0007669"/>
    <property type="project" value="UniProtKB-KW"/>
</dbReference>
<feature type="region of interest" description="Disordered" evidence="12">
    <location>
        <begin position="684"/>
        <end position="802"/>
    </location>
</feature>
<evidence type="ECO:0000256" key="2">
    <source>
        <dbReference type="ARBA" id="ARBA00012513"/>
    </source>
</evidence>
<feature type="compositionally biased region" description="Low complexity" evidence="12">
    <location>
        <begin position="737"/>
        <end position="748"/>
    </location>
</feature>
<comment type="similarity">
    <text evidence="1">Belongs to the protein kinase superfamily. CAMK Ser/Thr protein kinase family. NIM1 subfamily.</text>
</comment>
<dbReference type="PROSITE" id="PS00107">
    <property type="entry name" value="PROTEIN_KINASE_ATP"/>
    <property type="match status" value="1"/>
</dbReference>
<dbReference type="SMART" id="SM00220">
    <property type="entry name" value="S_TKc"/>
    <property type="match status" value="1"/>
</dbReference>
<keyword evidence="5 11" id="KW-0547">Nucleotide-binding</keyword>
<dbReference type="GO" id="GO:0005524">
    <property type="term" value="F:ATP binding"/>
    <property type="evidence" value="ECO:0007669"/>
    <property type="project" value="UniProtKB-UniRule"/>
</dbReference>
<evidence type="ECO:0000256" key="7">
    <source>
        <dbReference type="ARBA" id="ARBA00022840"/>
    </source>
</evidence>
<feature type="binding site" evidence="11">
    <location>
        <position position="207"/>
    </location>
    <ligand>
        <name>ATP</name>
        <dbReference type="ChEBI" id="CHEBI:30616"/>
    </ligand>
</feature>
<dbReference type="Gene3D" id="3.30.310.80">
    <property type="entry name" value="Kinase associated domain 1, KA1"/>
    <property type="match status" value="1"/>
</dbReference>
<evidence type="ECO:0000313" key="15">
    <source>
        <dbReference type="EMBL" id="QPG73653.1"/>
    </source>
</evidence>
<feature type="compositionally biased region" description="Polar residues" evidence="12">
    <location>
        <begin position="23"/>
        <end position="35"/>
    </location>
</feature>
<feature type="domain" description="KA1" evidence="14">
    <location>
        <begin position="1116"/>
        <end position="1165"/>
    </location>
</feature>
<dbReference type="PANTHER" id="PTHR24346:SF82">
    <property type="entry name" value="KP78A-RELATED"/>
    <property type="match status" value="1"/>
</dbReference>
<organism evidence="15 16">
    <name type="scientific">Eeniella nana</name>
    <name type="common">Yeast</name>
    <name type="synonym">Brettanomyces nanus</name>
    <dbReference type="NCBI Taxonomy" id="13502"/>
    <lineage>
        <taxon>Eukaryota</taxon>
        <taxon>Fungi</taxon>
        <taxon>Dikarya</taxon>
        <taxon>Ascomycota</taxon>
        <taxon>Saccharomycotina</taxon>
        <taxon>Pichiomycetes</taxon>
        <taxon>Pichiales</taxon>
        <taxon>Pichiaceae</taxon>
        <taxon>Brettanomyces</taxon>
    </lineage>
</organism>
<feature type="compositionally biased region" description="Low complexity" evidence="12">
    <location>
        <begin position="158"/>
        <end position="168"/>
    </location>
</feature>
<feature type="compositionally biased region" description="Polar residues" evidence="12">
    <location>
        <begin position="85"/>
        <end position="106"/>
    </location>
</feature>
<evidence type="ECO:0000259" key="13">
    <source>
        <dbReference type="PROSITE" id="PS50011"/>
    </source>
</evidence>
<feature type="compositionally biased region" description="Polar residues" evidence="12">
    <location>
        <begin position="707"/>
        <end position="730"/>
    </location>
</feature>
<accession>A0A875RYF5</accession>
<dbReference type="Pfam" id="PF02149">
    <property type="entry name" value="KA1"/>
    <property type="match status" value="1"/>
</dbReference>
<keyword evidence="7 11" id="KW-0067">ATP-binding</keyword>
<dbReference type="InterPro" id="IPR017441">
    <property type="entry name" value="Protein_kinase_ATP_BS"/>
</dbReference>
<dbReference type="InterPro" id="IPR008271">
    <property type="entry name" value="Ser/Thr_kinase_AS"/>
</dbReference>
<reference evidence="15" key="1">
    <citation type="submission" date="2020-10" db="EMBL/GenBank/DDBJ databases">
        <authorList>
            <person name="Roach M.J.R."/>
        </authorList>
    </citation>
    <scope>NUCLEOTIDE SEQUENCE</scope>
    <source>
        <strain evidence="15">CBS 1945</strain>
    </source>
</reference>
<dbReference type="InterPro" id="IPR028375">
    <property type="entry name" value="KA1/Ssp2_C"/>
</dbReference>
<dbReference type="Proteomes" id="UP000662931">
    <property type="component" value="Chromosome 1"/>
</dbReference>
<keyword evidence="16" id="KW-1185">Reference proteome</keyword>
<feature type="compositionally biased region" description="Basic residues" evidence="12">
    <location>
        <begin position="749"/>
        <end position="767"/>
    </location>
</feature>
<evidence type="ECO:0000256" key="1">
    <source>
        <dbReference type="ARBA" id="ARBA00010791"/>
    </source>
</evidence>
<dbReference type="GO" id="GO:0000226">
    <property type="term" value="P:microtubule cytoskeleton organization"/>
    <property type="evidence" value="ECO:0007669"/>
    <property type="project" value="TreeGrafter"/>
</dbReference>
<sequence>MSSPHQQPLVLPKVRRNVPGGSHQRNSSKSSSYTPNVAAATPRMLRNASSSNALIDQQQQLMGAAEFSDSPKQRRIQSAFESHPPSFQSPGAPQRRVQSQIQSLQHGSKHADPFMGSNEFQQYQLQQQQHQQHLSQHPPTSPPMYSANNPPSTPQQRPPHQQHVQSHPQFHRKSIGDWDFCKTIGAGSMGKVKLARHRVTGEICAIKVVPRASKIWQRQHVNDPPTADSKELIRRKKEYEKELARDRRTIREGALGRVMYHPYICRLYEMFPMTNHYYMVFEYVSGGQMLDYIVSHGSMKERQARKFCRGIASALDYCHNNNIVHRDLKIENIMISKTGDVKIIDFGLSNMFDREHLLKTYCGSLYFAAPELLSAHPYTGPEVDVWSFGVVLYVLVCGKVPFDDQSVSALHEKIKRGRVQYPDTLSYECISLLSRMLVVDPRNRASLHEVISHPWMTKGYGGPPSNYLPHRTPLQSPLDPEVIKTIVSLDLGNSDQQVYQDLNDILASDQYRLVVRNWYFKASQDVQYDSSLRDPTYGYHPLISIYFLVDEMIQRKKAGKKEILQAQQALPAHRIVSQPLPHQFSVAGSPAPPVLAFPEAAYKSPRQGPHLASATSSLEKSKQAKLTEPTSPTPPQQQQTSEGIFGGNSLLRRLSTKISRHEEKPIMLSTPRSRLDSAIRRVGSVKVTSREKQQVQREHLPPLPLTAKQQVQQHQRTISAYTPSTFSSYSPKEKESMQSQLQQQQKSSTIHRYHPTARGKSLGHGRKQSFNIPKGGHYKLDNSAPPLPQIQPSSDDEGFFDEVDMDDVNFNDEQQRQQQKQLQRLQVSKRRLTDEEIIHQYENAAPGSMPSIEYPKTLFLKGFFSVQTTSTKPLPIIRYDIITVLPELGVKYTEVKGGFVCIHYPSIVEHSKDGREESGHLEAVTPTNTRTHYNDGVDDVDDEDAADSTNSEAEMKNEATVVDFETKNSGESGDSTRDSTPVSPAAPSSLSHSGSEHSANSKAGSGGSGVSNHRRKFSLGTAFLGYKKKDSKDGTDRLSIQTSRSSSVARPELNIPKTPAPANINRRSSRDSDSSESITLDETNGASDMLVSSRVEQANKVHRTTSNNQSTFPSKHSASRSPLKFEIHVVKVPLVGLYGVQFKKVSGNTWLYKSLASEILKRLNL</sequence>
<dbReference type="GO" id="GO:0030447">
    <property type="term" value="P:filamentous growth"/>
    <property type="evidence" value="ECO:0007669"/>
    <property type="project" value="UniProtKB-ARBA"/>
</dbReference>
<comment type="similarity">
    <text evidence="8">Belongs to the protein kinase superfamily. CAMK Ser/Thr protein kinase family. Smok subfamily.</text>
</comment>
<dbReference type="PROSITE" id="PS50032">
    <property type="entry name" value="KA1"/>
    <property type="match status" value="1"/>
</dbReference>
<dbReference type="RefSeq" id="XP_038777218.1">
    <property type="nucleotide sequence ID" value="XM_038921290.1"/>
</dbReference>
<dbReference type="SUPFAM" id="SSF56112">
    <property type="entry name" value="Protein kinase-like (PK-like)"/>
    <property type="match status" value="1"/>
</dbReference>
<feature type="compositionally biased region" description="Basic and acidic residues" evidence="12">
    <location>
        <begin position="688"/>
        <end position="700"/>
    </location>
</feature>
<dbReference type="Gene3D" id="1.10.510.10">
    <property type="entry name" value="Transferase(Phosphotransferase) domain 1"/>
    <property type="match status" value="1"/>
</dbReference>
<dbReference type="InterPro" id="IPR000719">
    <property type="entry name" value="Prot_kinase_dom"/>
</dbReference>
<evidence type="ECO:0000259" key="14">
    <source>
        <dbReference type="PROSITE" id="PS50032"/>
    </source>
</evidence>
<feature type="domain" description="Protein kinase" evidence="13">
    <location>
        <begin position="178"/>
        <end position="456"/>
    </location>
</feature>
<proteinExistence type="inferred from homology"/>
<feature type="compositionally biased region" description="Polar residues" evidence="12">
    <location>
        <begin position="47"/>
        <end position="61"/>
    </location>
</feature>
<dbReference type="KEGG" id="bnn:FOA43_000965"/>